<sequence>MITMYELPFPCNRAIHPFPMHAVKTTQHARKSMCLSHLK</sequence>
<proteinExistence type="predicted"/>
<name>A0A0A9BDG4_ARUDO</name>
<reference evidence="1" key="1">
    <citation type="submission" date="2014-09" db="EMBL/GenBank/DDBJ databases">
        <authorList>
            <person name="Magalhaes I.L.F."/>
            <person name="Oliveira U."/>
            <person name="Santos F.R."/>
            <person name="Vidigal T.H.D.A."/>
            <person name="Brescovit A.D."/>
            <person name="Santos A.J."/>
        </authorList>
    </citation>
    <scope>NUCLEOTIDE SEQUENCE</scope>
    <source>
        <tissue evidence="1">Shoot tissue taken approximately 20 cm above the soil surface</tissue>
    </source>
</reference>
<accession>A0A0A9BDG4</accession>
<reference evidence="1" key="2">
    <citation type="journal article" date="2015" name="Data Brief">
        <title>Shoot transcriptome of the giant reed, Arundo donax.</title>
        <authorList>
            <person name="Barrero R.A."/>
            <person name="Guerrero F.D."/>
            <person name="Moolhuijzen P."/>
            <person name="Goolsby J.A."/>
            <person name="Tidwell J."/>
            <person name="Bellgard S.E."/>
            <person name="Bellgard M.I."/>
        </authorList>
    </citation>
    <scope>NUCLEOTIDE SEQUENCE</scope>
    <source>
        <tissue evidence="1">Shoot tissue taken approximately 20 cm above the soil surface</tissue>
    </source>
</reference>
<dbReference type="EMBL" id="GBRH01238620">
    <property type="protein sequence ID" value="JAD59275.1"/>
    <property type="molecule type" value="Transcribed_RNA"/>
</dbReference>
<protein>
    <submittedName>
        <fullName evidence="1">Uncharacterized protein</fullName>
    </submittedName>
</protein>
<evidence type="ECO:0000313" key="1">
    <source>
        <dbReference type="EMBL" id="JAD59275.1"/>
    </source>
</evidence>
<dbReference type="AlphaFoldDB" id="A0A0A9BDG4"/>
<organism evidence="1">
    <name type="scientific">Arundo donax</name>
    <name type="common">Giant reed</name>
    <name type="synonym">Donax arundinaceus</name>
    <dbReference type="NCBI Taxonomy" id="35708"/>
    <lineage>
        <taxon>Eukaryota</taxon>
        <taxon>Viridiplantae</taxon>
        <taxon>Streptophyta</taxon>
        <taxon>Embryophyta</taxon>
        <taxon>Tracheophyta</taxon>
        <taxon>Spermatophyta</taxon>
        <taxon>Magnoliopsida</taxon>
        <taxon>Liliopsida</taxon>
        <taxon>Poales</taxon>
        <taxon>Poaceae</taxon>
        <taxon>PACMAD clade</taxon>
        <taxon>Arundinoideae</taxon>
        <taxon>Arundineae</taxon>
        <taxon>Arundo</taxon>
    </lineage>
</organism>